<keyword evidence="7" id="KW-0804">Transcription</keyword>
<comment type="subcellular location">
    <subcellularLocation>
        <location evidence="1">Nucleus</location>
    </subcellularLocation>
</comment>
<keyword evidence="4 9" id="KW-0863">Zinc-finger</keyword>
<evidence type="ECO:0000256" key="9">
    <source>
        <dbReference type="PROSITE-ProRule" id="PRU00042"/>
    </source>
</evidence>
<dbReference type="SMART" id="SM00355">
    <property type="entry name" value="ZnF_C2H2"/>
    <property type="match status" value="3"/>
</dbReference>
<feature type="compositionally biased region" description="Basic and acidic residues" evidence="10">
    <location>
        <begin position="194"/>
        <end position="221"/>
    </location>
</feature>
<dbReference type="InterPro" id="IPR051969">
    <property type="entry name" value="Zinc-finger_DNA-bd_regulators"/>
</dbReference>
<evidence type="ECO:0000256" key="3">
    <source>
        <dbReference type="ARBA" id="ARBA00022737"/>
    </source>
</evidence>
<evidence type="ECO:0000256" key="2">
    <source>
        <dbReference type="ARBA" id="ARBA00022723"/>
    </source>
</evidence>
<dbReference type="FunFam" id="3.30.160.60:FF:000145">
    <property type="entry name" value="Zinc finger protein 574"/>
    <property type="match status" value="1"/>
</dbReference>
<dbReference type="InterPro" id="IPR013087">
    <property type="entry name" value="Znf_C2H2_type"/>
</dbReference>
<dbReference type="GO" id="GO:0000981">
    <property type="term" value="F:DNA-binding transcription factor activity, RNA polymerase II-specific"/>
    <property type="evidence" value="ECO:0007669"/>
    <property type="project" value="TreeGrafter"/>
</dbReference>
<evidence type="ECO:0000256" key="5">
    <source>
        <dbReference type="ARBA" id="ARBA00022833"/>
    </source>
</evidence>
<evidence type="ECO:0000256" key="7">
    <source>
        <dbReference type="ARBA" id="ARBA00023163"/>
    </source>
</evidence>
<keyword evidence="8" id="KW-0539">Nucleus</keyword>
<proteinExistence type="predicted"/>
<dbReference type="PROSITE" id="PS50157">
    <property type="entry name" value="ZINC_FINGER_C2H2_2"/>
    <property type="match status" value="2"/>
</dbReference>
<evidence type="ECO:0000256" key="1">
    <source>
        <dbReference type="ARBA" id="ARBA00004123"/>
    </source>
</evidence>
<keyword evidence="5" id="KW-0862">Zinc</keyword>
<evidence type="ECO:0000256" key="4">
    <source>
        <dbReference type="ARBA" id="ARBA00022771"/>
    </source>
</evidence>
<dbReference type="PROSITE" id="PS00028">
    <property type="entry name" value="ZINC_FINGER_C2H2_1"/>
    <property type="match status" value="2"/>
</dbReference>
<keyword evidence="6" id="KW-0805">Transcription regulation</keyword>
<organism evidence="12 13">
    <name type="scientific">Henosepilachna vigintioctopunctata</name>
    <dbReference type="NCBI Taxonomy" id="420089"/>
    <lineage>
        <taxon>Eukaryota</taxon>
        <taxon>Metazoa</taxon>
        <taxon>Ecdysozoa</taxon>
        <taxon>Arthropoda</taxon>
        <taxon>Hexapoda</taxon>
        <taxon>Insecta</taxon>
        <taxon>Pterygota</taxon>
        <taxon>Neoptera</taxon>
        <taxon>Endopterygota</taxon>
        <taxon>Coleoptera</taxon>
        <taxon>Polyphaga</taxon>
        <taxon>Cucujiformia</taxon>
        <taxon>Coccinelloidea</taxon>
        <taxon>Coccinellidae</taxon>
        <taxon>Epilachninae</taxon>
        <taxon>Epilachnini</taxon>
        <taxon>Henosepilachna</taxon>
    </lineage>
</organism>
<sequence length="1115" mass="125392">MTRIYSAMENTVDSYLHKKFKKQLSIEPRPSAIQRDNKNGVKTVEPTQDKTPVSLENCRQVNDISCRTDNNHLVPNTSTNLVNDRLSFNSEYTNSRVSNLIVNYDSSNVRNDSPNVKSDAPSVRSDSFNVNKSSISLENPLVTLQTHNISHVQNSHRYDVNFDTKFSSSDVVSNSHIQKSSILDANLYKYNYEKSNDKVSPEREQTKREIDRKQKETHQQPEKASGGGKYVCPYCNLACAKPSVLQKHLRAHTNERPYPCVSCGFWFKTRSNLYKHCRSRTHANKLSGIKARGEIPNGEPDLNVNDTISKNEVQANENRVDSKSILYKPRFHTTSKVFYEQPSKENVEEENEISSANPDILSHHINELITKNNSKANATDTYLLKRKTEDSFNSEYANVPQRIITRDNDTICLKLADEPLNLTNKGRKRCMSEAIETKSLIKEILLKNLSSDMQCPHCKMIFQTVTELELHKLRSCKGFVKPGAKYTRSSSVNVASILTQNKNAFDGIPQMQAVFPLKSPGPFLGNTRLVENDKAKSFSFDDGLSNVSMYPTSKETTTSRYLLSPLTLQSDTEKRTKIKLFGGEVKIAENNGDSKSFKIDNKSDSFENNANFMCYSGKISENRVIKSSLHSGGTVLTASSAQNVRVYDSSTASPTFDMSNMGKKSSFITSSGESTFERKKPPDLVIFSTNDEIASSPSPYMKYTNIVDFSQNAVKLLTPNLKQPNLLLPGLPVPNQFTYNTPESKIVQPLKIEVDVDNNNPHNLTKNNYQERIATPDSGRLIPKKFQFPAAPEIESQPSNMYNPMNILVNGKVVRYVPGMPGPIVAEAPLDMVYTKGRSTPTKVSPNQRKVNVVSTPTPMEVVVEVERTTSENLKRMSSPSITKLVRPAATFDKLELKVDSPPKNLETRSPKLTEMRSPVIKLSEMKSPAKIPSTECRKFARPNSLALKPTSASLKQHHGLTPTMFNQILISPDTPRVAKKYVQQYLNGNYFSYLGLKSTTKPVYCTLNKTQPFYVPHFKNSACTQSGDSRTRRLISCTLLDTPLGKNRRDILSQVEQIAIWLHTQAISLHQPIRQKIKKITRSPLQYWEATNATTITLIYEVEEEDGMSASNVE</sequence>
<evidence type="ECO:0000256" key="8">
    <source>
        <dbReference type="ARBA" id="ARBA00023242"/>
    </source>
</evidence>
<protein>
    <recommendedName>
        <fullName evidence="11">C2H2-type domain-containing protein</fullName>
    </recommendedName>
</protein>
<keyword evidence="3" id="KW-0677">Repeat</keyword>
<evidence type="ECO:0000259" key="11">
    <source>
        <dbReference type="PROSITE" id="PS50157"/>
    </source>
</evidence>
<keyword evidence="2" id="KW-0479">Metal-binding</keyword>
<dbReference type="AlphaFoldDB" id="A0AAW1V5I4"/>
<evidence type="ECO:0000256" key="10">
    <source>
        <dbReference type="SAM" id="MobiDB-lite"/>
    </source>
</evidence>
<accession>A0AAW1V5I4</accession>
<dbReference type="InterPro" id="IPR036236">
    <property type="entry name" value="Znf_C2H2_sf"/>
</dbReference>
<dbReference type="SUPFAM" id="SSF57667">
    <property type="entry name" value="beta-beta-alpha zinc fingers"/>
    <property type="match status" value="1"/>
</dbReference>
<dbReference type="GO" id="GO:0000978">
    <property type="term" value="F:RNA polymerase II cis-regulatory region sequence-specific DNA binding"/>
    <property type="evidence" value="ECO:0007669"/>
    <property type="project" value="TreeGrafter"/>
</dbReference>
<gene>
    <name evidence="12" type="ORF">WA026_013292</name>
</gene>
<feature type="region of interest" description="Disordered" evidence="10">
    <location>
        <begin position="194"/>
        <end position="226"/>
    </location>
</feature>
<dbReference type="EMBL" id="JARQZJ010000127">
    <property type="protein sequence ID" value="KAK9890952.1"/>
    <property type="molecule type" value="Genomic_DNA"/>
</dbReference>
<name>A0AAW1V5I4_9CUCU</name>
<evidence type="ECO:0000313" key="13">
    <source>
        <dbReference type="Proteomes" id="UP001431783"/>
    </source>
</evidence>
<dbReference type="Gene3D" id="3.30.160.60">
    <property type="entry name" value="Classic Zinc Finger"/>
    <property type="match status" value="2"/>
</dbReference>
<reference evidence="12 13" key="1">
    <citation type="submission" date="2023-03" db="EMBL/GenBank/DDBJ databases">
        <title>Genome insight into feeding habits of ladybird beetles.</title>
        <authorList>
            <person name="Li H.-S."/>
            <person name="Huang Y.-H."/>
            <person name="Pang H."/>
        </authorList>
    </citation>
    <scope>NUCLEOTIDE SEQUENCE [LARGE SCALE GENOMIC DNA]</scope>
    <source>
        <strain evidence="12">SYSU_2023b</strain>
        <tissue evidence="12">Whole body</tissue>
    </source>
</reference>
<feature type="domain" description="C2H2-type" evidence="11">
    <location>
        <begin position="258"/>
        <end position="287"/>
    </location>
</feature>
<evidence type="ECO:0000256" key="6">
    <source>
        <dbReference type="ARBA" id="ARBA00023015"/>
    </source>
</evidence>
<dbReference type="PANTHER" id="PTHR45944">
    <property type="entry name" value="SCHNURRI, ISOFORM F"/>
    <property type="match status" value="1"/>
</dbReference>
<dbReference type="GO" id="GO:0008270">
    <property type="term" value="F:zinc ion binding"/>
    <property type="evidence" value="ECO:0007669"/>
    <property type="project" value="UniProtKB-KW"/>
</dbReference>
<feature type="domain" description="C2H2-type" evidence="11">
    <location>
        <begin position="230"/>
        <end position="257"/>
    </location>
</feature>
<comment type="caution">
    <text evidence="12">The sequence shown here is derived from an EMBL/GenBank/DDBJ whole genome shotgun (WGS) entry which is preliminary data.</text>
</comment>
<dbReference type="PANTHER" id="PTHR45944:SF2">
    <property type="entry name" value="SCHNURRI, ISOFORM F"/>
    <property type="match status" value="1"/>
</dbReference>
<dbReference type="Proteomes" id="UP001431783">
    <property type="component" value="Unassembled WGS sequence"/>
</dbReference>
<keyword evidence="13" id="KW-1185">Reference proteome</keyword>
<evidence type="ECO:0000313" key="12">
    <source>
        <dbReference type="EMBL" id="KAK9890952.1"/>
    </source>
</evidence>
<dbReference type="GO" id="GO:0005634">
    <property type="term" value="C:nucleus"/>
    <property type="evidence" value="ECO:0007669"/>
    <property type="project" value="UniProtKB-SubCell"/>
</dbReference>